<evidence type="ECO:0000256" key="3">
    <source>
        <dbReference type="ARBA" id="ARBA00022475"/>
    </source>
</evidence>
<dbReference type="PANTHER" id="PTHR43823:SF3">
    <property type="entry name" value="MULTIDRUG EXPORT PROTEIN MEPA"/>
    <property type="match status" value="1"/>
</dbReference>
<feature type="transmembrane region" description="Helical" evidence="7">
    <location>
        <begin position="59"/>
        <end position="88"/>
    </location>
</feature>
<feature type="transmembrane region" description="Helical" evidence="7">
    <location>
        <begin position="175"/>
        <end position="194"/>
    </location>
</feature>
<feature type="transmembrane region" description="Helical" evidence="7">
    <location>
        <begin position="394"/>
        <end position="415"/>
    </location>
</feature>
<dbReference type="AlphaFoldDB" id="A0A2M8WPM9"/>
<evidence type="ECO:0000313" key="8">
    <source>
        <dbReference type="EMBL" id="PJI92881.1"/>
    </source>
</evidence>
<evidence type="ECO:0000256" key="1">
    <source>
        <dbReference type="ARBA" id="ARBA00004429"/>
    </source>
</evidence>
<dbReference type="GO" id="GO:0005886">
    <property type="term" value="C:plasma membrane"/>
    <property type="evidence" value="ECO:0007669"/>
    <property type="project" value="UniProtKB-SubCell"/>
</dbReference>
<evidence type="ECO:0000256" key="4">
    <source>
        <dbReference type="ARBA" id="ARBA00022692"/>
    </source>
</evidence>
<proteinExistence type="predicted"/>
<dbReference type="GO" id="GO:0015297">
    <property type="term" value="F:antiporter activity"/>
    <property type="evidence" value="ECO:0007669"/>
    <property type="project" value="InterPro"/>
</dbReference>
<evidence type="ECO:0000256" key="2">
    <source>
        <dbReference type="ARBA" id="ARBA00022448"/>
    </source>
</evidence>
<comment type="subcellular location">
    <subcellularLocation>
        <location evidence="1">Cell inner membrane</location>
        <topology evidence="1">Multi-pass membrane protein</topology>
    </subcellularLocation>
</comment>
<keyword evidence="3" id="KW-1003">Cell membrane</keyword>
<dbReference type="PIRSF" id="PIRSF006603">
    <property type="entry name" value="DinF"/>
    <property type="match status" value="1"/>
</dbReference>
<name>A0A2M8WPM9_9RHOB</name>
<feature type="transmembrane region" description="Helical" evidence="7">
    <location>
        <begin position="200"/>
        <end position="221"/>
    </location>
</feature>
<dbReference type="InterPro" id="IPR051327">
    <property type="entry name" value="MATE_MepA_subfamily"/>
</dbReference>
<dbReference type="InterPro" id="IPR002528">
    <property type="entry name" value="MATE_fam"/>
</dbReference>
<reference evidence="8 9" key="1">
    <citation type="submission" date="2017-11" db="EMBL/GenBank/DDBJ databases">
        <title>Genomic Encyclopedia of Archaeal and Bacterial Type Strains, Phase II (KMG-II): From Individual Species to Whole Genera.</title>
        <authorList>
            <person name="Goeker M."/>
        </authorList>
    </citation>
    <scope>NUCLEOTIDE SEQUENCE [LARGE SCALE GENOMIC DNA]</scope>
    <source>
        <strain evidence="8 9">DSM 29128</strain>
    </source>
</reference>
<feature type="transmembrane region" description="Helical" evidence="7">
    <location>
        <begin position="142"/>
        <end position="163"/>
    </location>
</feature>
<keyword evidence="9" id="KW-1185">Reference proteome</keyword>
<keyword evidence="5 7" id="KW-1133">Transmembrane helix</keyword>
<dbReference type="RefSeq" id="WP_100367652.1">
    <property type="nucleotide sequence ID" value="NZ_PGTY01000001.1"/>
</dbReference>
<evidence type="ECO:0000313" key="9">
    <source>
        <dbReference type="Proteomes" id="UP000228531"/>
    </source>
</evidence>
<keyword evidence="4 7" id="KW-0812">Transmembrane</keyword>
<dbReference type="Proteomes" id="UP000228531">
    <property type="component" value="Unassembled WGS sequence"/>
</dbReference>
<comment type="caution">
    <text evidence="8">The sequence shown here is derived from an EMBL/GenBank/DDBJ whole genome shotgun (WGS) entry which is preliminary data.</text>
</comment>
<feature type="transmembrane region" description="Helical" evidence="7">
    <location>
        <begin position="242"/>
        <end position="263"/>
    </location>
</feature>
<feature type="transmembrane region" description="Helical" evidence="7">
    <location>
        <begin position="275"/>
        <end position="303"/>
    </location>
</feature>
<organism evidence="8 9">
    <name type="scientific">Yoonia maricola</name>
    <dbReference type="NCBI Taxonomy" id="420999"/>
    <lineage>
        <taxon>Bacteria</taxon>
        <taxon>Pseudomonadati</taxon>
        <taxon>Pseudomonadota</taxon>
        <taxon>Alphaproteobacteria</taxon>
        <taxon>Rhodobacterales</taxon>
        <taxon>Paracoccaceae</taxon>
        <taxon>Yoonia</taxon>
    </lineage>
</organism>
<protein>
    <submittedName>
        <fullName evidence="8">Putative MATE family efflux protein</fullName>
    </submittedName>
</protein>
<dbReference type="NCBIfam" id="TIGR00797">
    <property type="entry name" value="matE"/>
    <property type="match status" value="1"/>
</dbReference>
<dbReference type="PANTHER" id="PTHR43823">
    <property type="entry name" value="SPORULATION PROTEIN YKVU"/>
    <property type="match status" value="1"/>
</dbReference>
<feature type="transmembrane region" description="Helical" evidence="7">
    <location>
        <begin position="100"/>
        <end position="122"/>
    </location>
</feature>
<evidence type="ECO:0000256" key="7">
    <source>
        <dbReference type="SAM" id="Phobius"/>
    </source>
</evidence>
<keyword evidence="6 7" id="KW-0472">Membrane</keyword>
<dbReference type="Pfam" id="PF01554">
    <property type="entry name" value="MatE"/>
    <property type="match status" value="2"/>
</dbReference>
<sequence length="470" mass="49671">MSDTKVPDAQAKFTHGSLFGHISVMSLTASVGLMAVFLVDFVDMIFISMLGKAELAAAVGYAGAILFFTTSFGIGMAIAAGALVARALGAGAAEEARRRAINALIYGVIFGTLFAATVWFNLSYLASLLGATGETRELAVHYLQIIVPSLPFLMIGMIGGAILRAHGDARRAMMATIWGGLVNAVLDPILIFGLDLELTGAALASVCARVVIAITALLPLIRHYGGFDKPTPSSLTIDLRPILAIAIPAILTQLATPIGQAYVTRTMAEFGEEAVAGMAIVARMTPVGFAVIFALSGAIGPIIGQNAGAALHDRVRGTVRDGMLFTGMVVIIVSALFYLARPGLQILFQLEDGIALTIVFLFAGPLSLMFFFNGVIFVANAAFNNLGHPFYSTIVNWGRHTLGTIPFVIVGAAWFGAPGVLIGQYLGGAVFATVAVLLARHVLTHQEAEAEETEPFSRQARLFSLLHHRR</sequence>
<feature type="transmembrane region" description="Helical" evidence="7">
    <location>
        <begin position="18"/>
        <end position="39"/>
    </location>
</feature>
<feature type="transmembrane region" description="Helical" evidence="7">
    <location>
        <begin position="421"/>
        <end position="439"/>
    </location>
</feature>
<feature type="transmembrane region" description="Helical" evidence="7">
    <location>
        <begin position="323"/>
        <end position="341"/>
    </location>
</feature>
<dbReference type="EMBL" id="PGTY01000001">
    <property type="protein sequence ID" value="PJI92881.1"/>
    <property type="molecule type" value="Genomic_DNA"/>
</dbReference>
<feature type="transmembrane region" description="Helical" evidence="7">
    <location>
        <begin position="353"/>
        <end position="382"/>
    </location>
</feature>
<dbReference type="OrthoDB" id="9806302at2"/>
<evidence type="ECO:0000256" key="5">
    <source>
        <dbReference type="ARBA" id="ARBA00022989"/>
    </source>
</evidence>
<dbReference type="InterPro" id="IPR048279">
    <property type="entry name" value="MdtK-like"/>
</dbReference>
<keyword evidence="2" id="KW-0813">Transport</keyword>
<evidence type="ECO:0000256" key="6">
    <source>
        <dbReference type="ARBA" id="ARBA00023136"/>
    </source>
</evidence>
<accession>A0A2M8WPM9</accession>
<dbReference type="GO" id="GO:0042910">
    <property type="term" value="F:xenobiotic transmembrane transporter activity"/>
    <property type="evidence" value="ECO:0007669"/>
    <property type="project" value="InterPro"/>
</dbReference>
<gene>
    <name evidence="8" type="ORF">BC777_1745</name>
</gene>